<name>A0A254N494_9BURK</name>
<comment type="caution">
    <text evidence="2">The sequence shown here is derived from an EMBL/GenBank/DDBJ whole genome shotgun (WGS) entry which is preliminary data.</text>
</comment>
<keyword evidence="3" id="KW-1185">Reference proteome</keyword>
<dbReference type="EMBL" id="NISI01000006">
    <property type="protein sequence ID" value="OWR02911.1"/>
    <property type="molecule type" value="Genomic_DNA"/>
</dbReference>
<protein>
    <submittedName>
        <fullName evidence="2">Uncharacterized protein</fullName>
    </submittedName>
</protein>
<sequence length="227" mass="25572">MRHFGYSETSSGGRQTVATLLQFGLLEDEGRSENRHVKLTERALDILLAEPESPARYAALREAVRMPKLYANIMAKWPDQLPSDHTLAFYLQKEFDFNPKNIKAFIADLRASLAFARYSMSDADEPLSQDERESQSQPVEDAAEDVRPSAVNFSPKSLPPQSPKQQLTSPEMPNEREWLRGMLSKDGSSAFRILVSGDISAKAIGKLIRILDAQKMVLEDDDEEDDR</sequence>
<evidence type="ECO:0000256" key="1">
    <source>
        <dbReference type="SAM" id="MobiDB-lite"/>
    </source>
</evidence>
<feature type="region of interest" description="Disordered" evidence="1">
    <location>
        <begin position="124"/>
        <end position="172"/>
    </location>
</feature>
<evidence type="ECO:0000313" key="3">
    <source>
        <dbReference type="Proteomes" id="UP000197446"/>
    </source>
</evidence>
<evidence type="ECO:0000313" key="2">
    <source>
        <dbReference type="EMBL" id="OWR02911.1"/>
    </source>
</evidence>
<dbReference type="Proteomes" id="UP000197446">
    <property type="component" value="Unassembled WGS sequence"/>
</dbReference>
<gene>
    <name evidence="2" type="ORF">CDO81_15080</name>
</gene>
<reference evidence="2 3" key="1">
    <citation type="journal article" date="2007" name="Int. J. Syst. Evol. Microbiol.">
        <title>Description of Pelomonas aquatica sp. nov. and Pelomonas puraquae sp. nov., isolated from industrial and haemodialysis water.</title>
        <authorList>
            <person name="Gomila M."/>
            <person name="Bowien B."/>
            <person name="Falsen E."/>
            <person name="Moore E.R."/>
            <person name="Lalucat J."/>
        </authorList>
    </citation>
    <scope>NUCLEOTIDE SEQUENCE [LARGE SCALE GENOMIC DNA]</scope>
    <source>
        <strain evidence="2 3">CCUG 52769</strain>
    </source>
</reference>
<proteinExistence type="predicted"/>
<accession>A0A254N494</accession>
<organism evidence="2 3">
    <name type="scientific">Roseateles puraquae</name>
    <dbReference type="NCBI Taxonomy" id="431059"/>
    <lineage>
        <taxon>Bacteria</taxon>
        <taxon>Pseudomonadati</taxon>
        <taxon>Pseudomonadota</taxon>
        <taxon>Betaproteobacteria</taxon>
        <taxon>Burkholderiales</taxon>
        <taxon>Sphaerotilaceae</taxon>
        <taxon>Roseateles</taxon>
    </lineage>
</organism>
<dbReference type="AlphaFoldDB" id="A0A254N494"/>